<dbReference type="Proteomes" id="UP000434052">
    <property type="component" value="Unassembled WGS sequence"/>
</dbReference>
<accession>A0A6P1ZK10</accession>
<evidence type="ECO:0000313" key="5">
    <source>
        <dbReference type="EMBL" id="TVM34277.1"/>
    </source>
</evidence>
<dbReference type="SUPFAM" id="SSF64438">
    <property type="entry name" value="CNF1/YfiH-like putative cysteine hydrolases"/>
    <property type="match status" value="1"/>
</dbReference>
<evidence type="ECO:0000313" key="7">
    <source>
        <dbReference type="Proteomes" id="UP000503251"/>
    </source>
</evidence>
<evidence type="ECO:0000313" key="6">
    <source>
        <dbReference type="Proteomes" id="UP000434052"/>
    </source>
</evidence>
<dbReference type="AlphaFoldDB" id="A0A6P1ZK10"/>
<reference evidence="5 6" key="1">
    <citation type="submission" date="2018-06" db="EMBL/GenBank/DDBJ databases">
        <title>Complete genome of Desulfovibrio marinus P48SEP.</title>
        <authorList>
            <person name="Crispim J.S."/>
            <person name="Vidigal P.M.P."/>
            <person name="Silva L.C.F."/>
            <person name="Araujo L.C."/>
            <person name="Laguardia C.N."/>
            <person name="Dias R.S."/>
            <person name="Sousa M.P."/>
            <person name="Paula S.O."/>
            <person name="Silva C."/>
        </authorList>
    </citation>
    <scope>NUCLEOTIDE SEQUENCE [LARGE SCALE GENOMIC DNA]</scope>
    <source>
        <strain evidence="5 6">P48SEP</strain>
    </source>
</reference>
<dbReference type="OrthoDB" id="9807202at2"/>
<dbReference type="Proteomes" id="UP000503251">
    <property type="component" value="Chromosome"/>
</dbReference>
<evidence type="ECO:0000256" key="1">
    <source>
        <dbReference type="ARBA" id="ARBA00022500"/>
    </source>
</evidence>
<dbReference type="PANTHER" id="PTHR35147">
    <property type="entry name" value="CHEMORECEPTOR GLUTAMINE DEAMIDASE CHED-RELATED"/>
    <property type="match status" value="1"/>
</dbReference>
<dbReference type="GO" id="GO:0006935">
    <property type="term" value="P:chemotaxis"/>
    <property type="evidence" value="ECO:0007669"/>
    <property type="project" value="UniProtKB-UniRule"/>
</dbReference>
<dbReference type="Gene3D" id="3.30.1330.200">
    <property type="match status" value="1"/>
</dbReference>
<dbReference type="Pfam" id="PF03975">
    <property type="entry name" value="CheD"/>
    <property type="match status" value="1"/>
</dbReference>
<comment type="similarity">
    <text evidence="3">Belongs to the CheD family.</text>
</comment>
<dbReference type="InterPro" id="IPR011324">
    <property type="entry name" value="Cytotoxic_necrot_fac-like_cat"/>
</dbReference>
<dbReference type="CDD" id="cd16352">
    <property type="entry name" value="CheD"/>
    <property type="match status" value="1"/>
</dbReference>
<evidence type="ECO:0000313" key="4">
    <source>
        <dbReference type="EMBL" id="QJT11396.1"/>
    </source>
</evidence>
<keyword evidence="1 3" id="KW-0145">Chemotaxis</keyword>
<dbReference type="InterPro" id="IPR038592">
    <property type="entry name" value="CheD-like_sf"/>
</dbReference>
<dbReference type="GO" id="GO:0050568">
    <property type="term" value="F:protein-glutamine glutaminase activity"/>
    <property type="evidence" value="ECO:0007669"/>
    <property type="project" value="UniProtKB-UniRule"/>
</dbReference>
<comment type="catalytic activity">
    <reaction evidence="3">
        <text>L-glutaminyl-[protein] + H2O = L-glutamyl-[protein] + NH4(+)</text>
        <dbReference type="Rhea" id="RHEA:16441"/>
        <dbReference type="Rhea" id="RHEA-COMP:10207"/>
        <dbReference type="Rhea" id="RHEA-COMP:10208"/>
        <dbReference type="ChEBI" id="CHEBI:15377"/>
        <dbReference type="ChEBI" id="CHEBI:28938"/>
        <dbReference type="ChEBI" id="CHEBI:29973"/>
        <dbReference type="ChEBI" id="CHEBI:30011"/>
        <dbReference type="EC" id="3.5.1.44"/>
    </reaction>
</comment>
<sequence length="169" mass="18784">MVTEKDCLIATVLGSCVSVTFFCPRPRLAGMFHAMLPESTNELFRKRDDCCTMPNPPLDTCKFVDTAIQCVIAKFAARGVKPSSLEVKLFGGAFSLLSEEKKNVREIVDVGAKNVAMARLALKKLGLVPTAESVQGNRGRKLFFHTATGKVWMKYLGSRTTMRRVPRRR</sequence>
<dbReference type="EMBL" id="CP039543">
    <property type="protein sequence ID" value="QJT11396.1"/>
    <property type="molecule type" value="Genomic_DNA"/>
</dbReference>
<dbReference type="EMBL" id="QMIF01000005">
    <property type="protein sequence ID" value="TVM34277.1"/>
    <property type="molecule type" value="Genomic_DNA"/>
</dbReference>
<dbReference type="InterPro" id="IPR005659">
    <property type="entry name" value="Chemorcpt_Glu_NH3ase_CheD"/>
</dbReference>
<dbReference type="HAMAP" id="MF_01440">
    <property type="entry name" value="CheD"/>
    <property type="match status" value="1"/>
</dbReference>
<organism evidence="5 6">
    <name type="scientific">Oceanidesulfovibrio marinus</name>
    <dbReference type="NCBI Taxonomy" id="370038"/>
    <lineage>
        <taxon>Bacteria</taxon>
        <taxon>Pseudomonadati</taxon>
        <taxon>Thermodesulfobacteriota</taxon>
        <taxon>Desulfovibrionia</taxon>
        <taxon>Desulfovibrionales</taxon>
        <taxon>Desulfovibrionaceae</taxon>
        <taxon>Oceanidesulfovibrio</taxon>
    </lineage>
</organism>
<dbReference type="PANTHER" id="PTHR35147:SF1">
    <property type="entry name" value="CHEMORECEPTOR GLUTAMINE DEAMIDASE CHED-RELATED"/>
    <property type="match status" value="1"/>
</dbReference>
<keyword evidence="2 3" id="KW-0378">Hydrolase</keyword>
<proteinExistence type="inferred from homology"/>
<name>A0A6P1ZK10_9BACT</name>
<keyword evidence="7" id="KW-1185">Reference proteome</keyword>
<protein>
    <recommendedName>
        <fullName evidence="3">Probable chemoreceptor glutamine deamidase CheD</fullName>
        <ecNumber evidence="3">3.5.1.44</ecNumber>
    </recommendedName>
</protein>
<reference evidence="4 7" key="2">
    <citation type="submission" date="2019-04" db="EMBL/GenBank/DDBJ databases">
        <title>Isolation and culture of sulfate reducing bacteria from the cold seep of the South China Sea.</title>
        <authorList>
            <person name="Sun C."/>
            <person name="Liu R."/>
        </authorList>
    </citation>
    <scope>NUCLEOTIDE SEQUENCE [LARGE SCALE GENOMIC DNA]</scope>
    <source>
        <strain evidence="4 7">CS1</strain>
    </source>
</reference>
<comment type="function">
    <text evidence="3">Probably deamidates glutamine residues to glutamate on methyl-accepting chemotaxis receptors (MCPs), playing an important role in chemotaxis.</text>
</comment>
<evidence type="ECO:0000256" key="3">
    <source>
        <dbReference type="HAMAP-Rule" id="MF_01440"/>
    </source>
</evidence>
<evidence type="ECO:0000256" key="2">
    <source>
        <dbReference type="ARBA" id="ARBA00022801"/>
    </source>
</evidence>
<dbReference type="EC" id="3.5.1.44" evidence="3"/>
<gene>
    <name evidence="3" type="primary">cheD</name>
    <name evidence="5" type="ORF">DQK91_09900</name>
    <name evidence="4" type="ORF">E8L03_17340</name>
</gene>